<gene>
    <name evidence="5" type="ORF">CYNAS_LOCUS21828</name>
</gene>
<dbReference type="GO" id="GO:0006508">
    <property type="term" value="P:proteolysis"/>
    <property type="evidence" value="ECO:0007669"/>
    <property type="project" value="InterPro"/>
</dbReference>
<keyword evidence="1" id="KW-1015">Disulfide bond</keyword>
<dbReference type="AlphaFoldDB" id="A0AA36MH22"/>
<evidence type="ECO:0000256" key="3">
    <source>
        <dbReference type="SAM" id="SignalP"/>
    </source>
</evidence>
<comment type="caution">
    <text evidence="5">The sequence shown here is derived from an EMBL/GenBank/DDBJ whole genome shotgun (WGS) entry which is preliminary data.</text>
</comment>
<dbReference type="InterPro" id="IPR051487">
    <property type="entry name" value="Ser/Thr_Proteases_Immune/Dev"/>
</dbReference>
<name>A0AA36MH22_CYLNA</name>
<evidence type="ECO:0000256" key="1">
    <source>
        <dbReference type="ARBA" id="ARBA00023157"/>
    </source>
</evidence>
<feature type="chain" id="PRO_5041437589" description="Peptidase S1 domain-containing protein" evidence="3">
    <location>
        <begin position="18"/>
        <end position="296"/>
    </location>
</feature>
<dbReference type="InterPro" id="IPR001314">
    <property type="entry name" value="Peptidase_S1A"/>
</dbReference>
<comment type="similarity">
    <text evidence="2">Belongs to the peptidase S1 family. CLIP subfamily.</text>
</comment>
<dbReference type="InterPro" id="IPR043504">
    <property type="entry name" value="Peptidase_S1_PA_chymotrypsin"/>
</dbReference>
<evidence type="ECO:0000259" key="4">
    <source>
        <dbReference type="PROSITE" id="PS50240"/>
    </source>
</evidence>
<feature type="signal peptide" evidence="3">
    <location>
        <begin position="1"/>
        <end position="17"/>
    </location>
</feature>
<keyword evidence="3" id="KW-0732">Signal</keyword>
<organism evidence="5 6">
    <name type="scientific">Cylicocyclus nassatus</name>
    <name type="common">Nematode worm</name>
    <dbReference type="NCBI Taxonomy" id="53992"/>
    <lineage>
        <taxon>Eukaryota</taxon>
        <taxon>Metazoa</taxon>
        <taxon>Ecdysozoa</taxon>
        <taxon>Nematoda</taxon>
        <taxon>Chromadorea</taxon>
        <taxon>Rhabditida</taxon>
        <taxon>Rhabditina</taxon>
        <taxon>Rhabditomorpha</taxon>
        <taxon>Strongyloidea</taxon>
        <taxon>Strongylidae</taxon>
        <taxon>Cylicocyclus</taxon>
    </lineage>
</organism>
<dbReference type="InterPro" id="IPR018114">
    <property type="entry name" value="TRYPSIN_HIS"/>
</dbReference>
<dbReference type="InterPro" id="IPR001254">
    <property type="entry name" value="Trypsin_dom"/>
</dbReference>
<dbReference type="PRINTS" id="PR00722">
    <property type="entry name" value="CHYMOTRYPSIN"/>
</dbReference>
<dbReference type="InterPro" id="IPR009003">
    <property type="entry name" value="Peptidase_S1_PA"/>
</dbReference>
<dbReference type="PROSITE" id="PS00134">
    <property type="entry name" value="TRYPSIN_HIS"/>
    <property type="match status" value="1"/>
</dbReference>
<dbReference type="SUPFAM" id="SSF50494">
    <property type="entry name" value="Trypsin-like serine proteases"/>
    <property type="match status" value="1"/>
</dbReference>
<evidence type="ECO:0000313" key="5">
    <source>
        <dbReference type="EMBL" id="CAJ0609845.1"/>
    </source>
</evidence>
<dbReference type="PANTHER" id="PTHR24256">
    <property type="entry name" value="TRYPTASE-RELATED"/>
    <property type="match status" value="1"/>
</dbReference>
<feature type="domain" description="Peptidase S1" evidence="4">
    <location>
        <begin position="50"/>
        <end position="287"/>
    </location>
</feature>
<evidence type="ECO:0000256" key="2">
    <source>
        <dbReference type="ARBA" id="ARBA00024195"/>
    </source>
</evidence>
<keyword evidence="6" id="KW-1185">Reference proteome</keyword>
<dbReference type="SMART" id="SM00020">
    <property type="entry name" value="Tryp_SPc"/>
    <property type="match status" value="1"/>
</dbReference>
<proteinExistence type="inferred from homology"/>
<dbReference type="Pfam" id="PF00089">
    <property type="entry name" value="Trypsin"/>
    <property type="match status" value="1"/>
</dbReference>
<evidence type="ECO:0000313" key="6">
    <source>
        <dbReference type="Proteomes" id="UP001176961"/>
    </source>
</evidence>
<dbReference type="Proteomes" id="UP001176961">
    <property type="component" value="Unassembled WGS sequence"/>
</dbReference>
<sequence length="296" mass="33030">MVAPFLLLFLISSQIRSQKLTTEENELNNKNCGVQFLGQPLQKNRLVKKSYGGREFEENEYPWTVVLRRGKALCSGVQISPRHILTAAHCVLQFDIEKSQELCVINQSQSIVSVLANPEEMSVLIGGGKMHCYTYLCQTTKTPYRAKKIVAKKLNMCEKNDDLALIELSQNISERDSTPICMPDDGLPLNPVLYATGIGSDPSSPITFDNPKGDHAHGQQVVALRYYAVDQLLHQVETVTFAKGTCPGDSGGINSHSIGDCNQHNRNMIDYYTDVRANLDWICKYSGVCPLEEESW</sequence>
<accession>A0AA36MH22</accession>
<dbReference type="Gene3D" id="2.40.10.10">
    <property type="entry name" value="Trypsin-like serine proteases"/>
    <property type="match status" value="1"/>
</dbReference>
<dbReference type="GO" id="GO:0004252">
    <property type="term" value="F:serine-type endopeptidase activity"/>
    <property type="evidence" value="ECO:0007669"/>
    <property type="project" value="InterPro"/>
</dbReference>
<reference evidence="5" key="1">
    <citation type="submission" date="2023-07" db="EMBL/GenBank/DDBJ databases">
        <authorList>
            <consortium name="CYATHOMIX"/>
        </authorList>
    </citation>
    <scope>NUCLEOTIDE SEQUENCE</scope>
    <source>
        <strain evidence="5">N/A</strain>
    </source>
</reference>
<dbReference type="EMBL" id="CATQJL010000326">
    <property type="protein sequence ID" value="CAJ0609845.1"/>
    <property type="molecule type" value="Genomic_DNA"/>
</dbReference>
<dbReference type="PROSITE" id="PS50240">
    <property type="entry name" value="TRYPSIN_DOM"/>
    <property type="match status" value="1"/>
</dbReference>
<protein>
    <recommendedName>
        <fullName evidence="4">Peptidase S1 domain-containing protein</fullName>
    </recommendedName>
</protein>